<dbReference type="SUPFAM" id="SSF51735">
    <property type="entry name" value="NAD(P)-binding Rossmann-fold domains"/>
    <property type="match status" value="1"/>
</dbReference>
<dbReference type="STRING" id="1518501.CQ10_04880"/>
<gene>
    <name evidence="2" type="ORF">CP49_01215</name>
</gene>
<dbReference type="Gene3D" id="3.40.50.720">
    <property type="entry name" value="NAD(P)-binding Rossmann-like Domain"/>
    <property type="match status" value="1"/>
</dbReference>
<sequence length="310" mass="33775">MENVNGRSQTGKLAVVFGGTGFLGRRAVRHLRRHEFSVRVASRHPDRGRDLFGSDDSRIESIEVNIHNEPSIARAVAGAYGVVNAVSLYVERGRETFHSVHVEAAHHIAAQAQQAGVERLVHISGIGSDATSSSPYIRKRGEGESAVRAAFADATVVRPAVMFGPDDTFITTIITLLRRFPVYPMFGQGLTRLQPAYVEDVGEAIALILQGSETGTTFECGGPRVYSYKELVSALAREAGVKPVLLPVPFAAWHALSRMLAILPSPPITRHQVALMQVDNMRSSEMPGFEQLGISPRAVEDIIQTMLRGR</sequence>
<dbReference type="AlphaFoldDB" id="A0A0R3KN42"/>
<dbReference type="Proteomes" id="UP000051913">
    <property type="component" value="Unassembled WGS sequence"/>
</dbReference>
<dbReference type="GO" id="GO:0044877">
    <property type="term" value="F:protein-containing complex binding"/>
    <property type="evidence" value="ECO:0007669"/>
    <property type="project" value="TreeGrafter"/>
</dbReference>
<name>A0A0R3KN42_9BRAD</name>
<organism evidence="2 3">
    <name type="scientific">Bradyrhizobium valentinum</name>
    <dbReference type="NCBI Taxonomy" id="1518501"/>
    <lineage>
        <taxon>Bacteria</taxon>
        <taxon>Pseudomonadati</taxon>
        <taxon>Pseudomonadota</taxon>
        <taxon>Alphaproteobacteria</taxon>
        <taxon>Hyphomicrobiales</taxon>
        <taxon>Nitrobacteraceae</taxon>
        <taxon>Bradyrhizobium</taxon>
    </lineage>
</organism>
<dbReference type="PANTHER" id="PTHR12126:SF11">
    <property type="entry name" value="NADH DEHYDROGENASE [UBIQUINONE] 1 ALPHA SUBCOMPLEX SUBUNIT 9, MITOCHONDRIAL"/>
    <property type="match status" value="1"/>
</dbReference>
<keyword evidence="3" id="KW-1185">Reference proteome</keyword>
<dbReference type="PANTHER" id="PTHR12126">
    <property type="entry name" value="NADH-UBIQUINONE OXIDOREDUCTASE 39 KDA SUBUNIT-RELATED"/>
    <property type="match status" value="1"/>
</dbReference>
<dbReference type="InterPro" id="IPR016040">
    <property type="entry name" value="NAD(P)-bd_dom"/>
</dbReference>
<evidence type="ECO:0000313" key="3">
    <source>
        <dbReference type="Proteomes" id="UP000051913"/>
    </source>
</evidence>
<protein>
    <submittedName>
        <fullName evidence="2">Epimerase</fullName>
    </submittedName>
</protein>
<dbReference type="EMBL" id="LLXX01000119">
    <property type="protein sequence ID" value="KRR05226.1"/>
    <property type="molecule type" value="Genomic_DNA"/>
</dbReference>
<dbReference type="Pfam" id="PF13460">
    <property type="entry name" value="NAD_binding_10"/>
    <property type="match status" value="1"/>
</dbReference>
<evidence type="ECO:0000313" key="2">
    <source>
        <dbReference type="EMBL" id="KRR05226.1"/>
    </source>
</evidence>
<accession>A0A0R3KN42</accession>
<evidence type="ECO:0000259" key="1">
    <source>
        <dbReference type="Pfam" id="PF13460"/>
    </source>
</evidence>
<comment type="caution">
    <text evidence="2">The sequence shown here is derived from an EMBL/GenBank/DDBJ whole genome shotgun (WGS) entry which is preliminary data.</text>
</comment>
<dbReference type="InterPro" id="IPR036291">
    <property type="entry name" value="NAD(P)-bd_dom_sf"/>
</dbReference>
<feature type="domain" description="NAD(P)-binding" evidence="1">
    <location>
        <begin position="18"/>
        <end position="162"/>
    </location>
</feature>
<dbReference type="CDD" id="cd05271">
    <property type="entry name" value="NDUFA9_like_SDR_a"/>
    <property type="match status" value="1"/>
</dbReference>
<proteinExistence type="predicted"/>
<reference evidence="2 3" key="1">
    <citation type="submission" date="2014-03" db="EMBL/GenBank/DDBJ databases">
        <title>Bradyrhizobium valentinum sp. nov., isolated from effective nodules of Lupinus mariae-josephae, a lupine endemic of basic-lime soils in Eastern Spain.</title>
        <authorList>
            <person name="Duran D."/>
            <person name="Rey L."/>
            <person name="Navarro A."/>
            <person name="Busquets A."/>
            <person name="Imperial J."/>
            <person name="Ruiz-Argueso T."/>
        </authorList>
    </citation>
    <scope>NUCLEOTIDE SEQUENCE [LARGE SCALE GENOMIC DNA]</scope>
    <source>
        <strain evidence="2 3">LmjM3</strain>
    </source>
</reference>
<dbReference type="InterPro" id="IPR051207">
    <property type="entry name" value="ComplexI_NDUFA9_subunit"/>
</dbReference>